<comment type="caution">
    <text evidence="1">The sequence shown here is derived from an EMBL/GenBank/DDBJ whole genome shotgun (WGS) entry which is preliminary data.</text>
</comment>
<reference evidence="1 2" key="1">
    <citation type="submission" date="2018-11" db="EMBL/GenBank/DDBJ databases">
        <title>Genomes From Bacteria Associated with the Canine Oral Cavity: a Test Case for Automated Genome-Based Taxonomic Assignment.</title>
        <authorList>
            <person name="Coil D.A."/>
            <person name="Jospin G."/>
            <person name="Darling A.E."/>
            <person name="Wallis C."/>
            <person name="Davis I.J."/>
            <person name="Harris S."/>
            <person name="Eisen J.A."/>
            <person name="Holcombe L.J."/>
            <person name="O'Flynn C."/>
        </authorList>
    </citation>
    <scope>NUCLEOTIDE SEQUENCE [LARGE SCALE GENOMIC DNA]</scope>
    <source>
        <strain evidence="1 2">OH5050</strain>
    </source>
</reference>
<proteinExistence type="predicted"/>
<evidence type="ECO:0000313" key="2">
    <source>
        <dbReference type="Proteomes" id="UP000271272"/>
    </source>
</evidence>
<dbReference type="OrthoDB" id="3260457at2"/>
<name>A0A3P1V478_9ACTO</name>
<dbReference type="PROSITE" id="PS51257">
    <property type="entry name" value="PROKAR_LIPOPROTEIN"/>
    <property type="match status" value="1"/>
</dbReference>
<accession>A0A3P1V478</accession>
<sequence length="185" mass="19486">MHRTIPALLLLALVATGCSPGDGHGEAPSSPAVPPVAAATPVPLLTEDPMDDLGAITPSWSGTYLPPTWDQAAEDAAVQRASQTMTAYLAGTDQETWWRELLPHLAPQARAAYRHTDVTRVPPAAVDGARASLISPTDEAHLLTALVQVPTDKGVFGVVLTRHSGNDWLTQRIILPGDAVPEGVL</sequence>
<dbReference type="EMBL" id="RQZC01000012">
    <property type="protein sequence ID" value="RRD29002.1"/>
    <property type="molecule type" value="Genomic_DNA"/>
</dbReference>
<keyword evidence="2" id="KW-1185">Reference proteome</keyword>
<organism evidence="1 2">
    <name type="scientific">Actinomyces bowdenii</name>
    <dbReference type="NCBI Taxonomy" id="131109"/>
    <lineage>
        <taxon>Bacteria</taxon>
        <taxon>Bacillati</taxon>
        <taxon>Actinomycetota</taxon>
        <taxon>Actinomycetes</taxon>
        <taxon>Actinomycetales</taxon>
        <taxon>Actinomycetaceae</taxon>
        <taxon>Actinomyces</taxon>
    </lineage>
</organism>
<dbReference type="RefSeq" id="WP_124933960.1">
    <property type="nucleotide sequence ID" value="NZ_RQZC01000012.1"/>
</dbReference>
<protein>
    <recommendedName>
        <fullName evidence="3">Lipoprotein</fullName>
    </recommendedName>
</protein>
<evidence type="ECO:0008006" key="3">
    <source>
        <dbReference type="Google" id="ProtNLM"/>
    </source>
</evidence>
<evidence type="ECO:0000313" key="1">
    <source>
        <dbReference type="EMBL" id="RRD29002.1"/>
    </source>
</evidence>
<dbReference type="AlphaFoldDB" id="A0A3P1V478"/>
<gene>
    <name evidence="1" type="ORF">EII10_07875</name>
</gene>
<dbReference type="Proteomes" id="UP000271272">
    <property type="component" value="Unassembled WGS sequence"/>
</dbReference>